<comment type="caution">
    <text evidence="2">The sequence shown here is derived from an EMBL/GenBank/DDBJ whole genome shotgun (WGS) entry which is preliminary data.</text>
</comment>
<name>A0A4V5LXS2_9SPHI</name>
<feature type="region of interest" description="Disordered" evidence="1">
    <location>
        <begin position="16"/>
        <end position="50"/>
    </location>
</feature>
<dbReference type="RefSeq" id="WP_136821711.1">
    <property type="nucleotide sequence ID" value="NZ_BMJX01000005.1"/>
</dbReference>
<protein>
    <submittedName>
        <fullName evidence="2">Uncharacterized protein</fullName>
    </submittedName>
</protein>
<keyword evidence="3" id="KW-1185">Reference proteome</keyword>
<evidence type="ECO:0000313" key="3">
    <source>
        <dbReference type="Proteomes" id="UP000309872"/>
    </source>
</evidence>
<reference evidence="2 3" key="1">
    <citation type="submission" date="2019-04" db="EMBL/GenBank/DDBJ databases">
        <title>Sphingobacterium olei sp. nov., isolated from oil-contaminated soil.</title>
        <authorList>
            <person name="Liu B."/>
        </authorList>
    </citation>
    <scope>NUCLEOTIDE SEQUENCE [LARGE SCALE GENOMIC DNA]</scope>
    <source>
        <strain evidence="2 3">Y3L14</strain>
    </source>
</reference>
<dbReference type="AlphaFoldDB" id="A0A4V5LXS2"/>
<dbReference type="EMBL" id="SUKA01000005">
    <property type="protein sequence ID" value="TJY63719.1"/>
    <property type="molecule type" value="Genomic_DNA"/>
</dbReference>
<evidence type="ECO:0000256" key="1">
    <source>
        <dbReference type="SAM" id="MobiDB-lite"/>
    </source>
</evidence>
<evidence type="ECO:0000313" key="2">
    <source>
        <dbReference type="EMBL" id="TJY63719.1"/>
    </source>
</evidence>
<dbReference type="Proteomes" id="UP000309872">
    <property type="component" value="Unassembled WGS sequence"/>
</dbReference>
<proteinExistence type="predicted"/>
<organism evidence="2 3">
    <name type="scientific">Sphingobacterium alkalisoli</name>
    <dbReference type="NCBI Taxonomy" id="1874115"/>
    <lineage>
        <taxon>Bacteria</taxon>
        <taxon>Pseudomonadati</taxon>
        <taxon>Bacteroidota</taxon>
        <taxon>Sphingobacteriia</taxon>
        <taxon>Sphingobacteriales</taxon>
        <taxon>Sphingobacteriaceae</taxon>
        <taxon>Sphingobacterium</taxon>
    </lineage>
</organism>
<accession>A0A4V5LXS2</accession>
<gene>
    <name evidence="2" type="ORF">FAZ19_15725</name>
</gene>
<sequence>MSNVFRFPSLPKTIFQKKKAKKKAMKECGDSGEPKGNGIKEGPVRWGEMPNSAENKITKKWALGLCRSLLAALCGGRHTTLAALFSLFCQENQFIKKPTAFRRLRLWR</sequence>